<organism evidence="5 6">
    <name type="scientific">Malassezia sympodialis (strain ATCC 42132)</name>
    <name type="common">Atopic eczema-associated yeast</name>
    <dbReference type="NCBI Taxonomy" id="1230383"/>
    <lineage>
        <taxon>Eukaryota</taxon>
        <taxon>Fungi</taxon>
        <taxon>Dikarya</taxon>
        <taxon>Basidiomycota</taxon>
        <taxon>Ustilaginomycotina</taxon>
        <taxon>Malasseziomycetes</taxon>
        <taxon>Malasseziales</taxon>
        <taxon>Malasseziaceae</taxon>
        <taxon>Malassezia</taxon>
    </lineage>
</organism>
<evidence type="ECO:0000256" key="2">
    <source>
        <dbReference type="PROSITE-ProRule" id="PRU00089"/>
    </source>
</evidence>
<dbReference type="InterPro" id="IPR001766">
    <property type="entry name" value="Fork_head_dom"/>
</dbReference>
<reference evidence="6" key="1">
    <citation type="journal article" date="2017" name="Nucleic Acids Res.">
        <title>Proteogenomics produces comprehensive and highly accurate protein-coding gene annotation in a complete genome assembly of Malassezia sympodialis.</title>
        <authorList>
            <person name="Zhu Y."/>
            <person name="Engstroem P.G."/>
            <person name="Tellgren-Roth C."/>
            <person name="Baudo C.D."/>
            <person name="Kennell J.C."/>
            <person name="Sun S."/>
            <person name="Billmyre R.B."/>
            <person name="Schroeder M.S."/>
            <person name="Andersson A."/>
            <person name="Holm T."/>
            <person name="Sigurgeirsson B."/>
            <person name="Wu G."/>
            <person name="Sankaranarayanan S.R."/>
            <person name="Siddharthan R."/>
            <person name="Sanyal K."/>
            <person name="Lundeberg J."/>
            <person name="Nystedt B."/>
            <person name="Boekhout T."/>
            <person name="Dawson T.L. Jr."/>
            <person name="Heitman J."/>
            <person name="Scheynius A."/>
            <person name="Lehtioe J."/>
        </authorList>
    </citation>
    <scope>NUCLEOTIDE SEQUENCE [LARGE SCALE GENOMIC DNA]</scope>
    <source>
        <strain evidence="6">ATCC 42132</strain>
    </source>
</reference>
<feature type="compositionally biased region" description="Polar residues" evidence="3">
    <location>
        <begin position="250"/>
        <end position="292"/>
    </location>
</feature>
<comment type="subcellular location">
    <subcellularLocation>
        <location evidence="2">Nucleus</location>
    </subcellularLocation>
</comment>
<dbReference type="STRING" id="1230383.A0A1M8A5T2"/>
<feature type="compositionally biased region" description="Polar residues" evidence="3">
    <location>
        <begin position="576"/>
        <end position="598"/>
    </location>
</feature>
<dbReference type="Gene3D" id="1.10.10.10">
    <property type="entry name" value="Winged helix-like DNA-binding domain superfamily/Winged helix DNA-binding domain"/>
    <property type="match status" value="1"/>
</dbReference>
<dbReference type="Pfam" id="PF00250">
    <property type="entry name" value="Forkhead"/>
    <property type="match status" value="1"/>
</dbReference>
<feature type="domain" description="Fork-head" evidence="4">
    <location>
        <begin position="146"/>
        <end position="247"/>
    </location>
</feature>
<evidence type="ECO:0000256" key="1">
    <source>
        <dbReference type="ARBA" id="ARBA00023125"/>
    </source>
</evidence>
<dbReference type="GO" id="GO:0005634">
    <property type="term" value="C:nucleus"/>
    <property type="evidence" value="ECO:0007669"/>
    <property type="project" value="UniProtKB-SubCell"/>
</dbReference>
<feature type="compositionally biased region" description="Polar residues" evidence="3">
    <location>
        <begin position="38"/>
        <end position="108"/>
    </location>
</feature>
<dbReference type="PROSITE" id="PS50039">
    <property type="entry name" value="FORK_HEAD_3"/>
    <property type="match status" value="1"/>
</dbReference>
<feature type="region of interest" description="Disordered" evidence="3">
    <location>
        <begin position="38"/>
        <end position="140"/>
    </location>
</feature>
<evidence type="ECO:0000313" key="5">
    <source>
        <dbReference type="EMBL" id="SHO77758.1"/>
    </source>
</evidence>
<dbReference type="Proteomes" id="UP000186303">
    <property type="component" value="Chromosome 3"/>
</dbReference>
<dbReference type="SUPFAM" id="SSF46785">
    <property type="entry name" value="Winged helix' DNA-binding domain"/>
    <property type="match status" value="1"/>
</dbReference>
<feature type="compositionally biased region" description="Polar residues" evidence="3">
    <location>
        <begin position="125"/>
        <end position="140"/>
    </location>
</feature>
<dbReference type="SMART" id="SM00339">
    <property type="entry name" value="FH"/>
    <property type="match status" value="1"/>
</dbReference>
<dbReference type="OrthoDB" id="5954824at2759"/>
<evidence type="ECO:0000259" key="4">
    <source>
        <dbReference type="PROSITE" id="PS50039"/>
    </source>
</evidence>
<dbReference type="GO" id="GO:0003700">
    <property type="term" value="F:DNA-binding transcription factor activity"/>
    <property type="evidence" value="ECO:0007669"/>
    <property type="project" value="InterPro"/>
</dbReference>
<evidence type="ECO:0000256" key="3">
    <source>
        <dbReference type="SAM" id="MobiDB-lite"/>
    </source>
</evidence>
<keyword evidence="1 2" id="KW-0238">DNA-binding</keyword>
<keyword evidence="2" id="KW-0539">Nucleus</keyword>
<dbReference type="InterPro" id="IPR036388">
    <property type="entry name" value="WH-like_DNA-bd_sf"/>
</dbReference>
<dbReference type="GO" id="GO:0043565">
    <property type="term" value="F:sequence-specific DNA binding"/>
    <property type="evidence" value="ECO:0007669"/>
    <property type="project" value="InterPro"/>
</dbReference>
<dbReference type="EMBL" id="LT671823">
    <property type="protein sequence ID" value="SHO77758.1"/>
    <property type="molecule type" value="Genomic_DNA"/>
</dbReference>
<sequence length="598" mass="64424">MSNSNHLESNGNSSVFPASMSYSDPTFANLAPEYFTDGSNPFTQTRPCPSKDQSANSNSLNTPQLHSQSNSPLHVGSWPSQMTVPCTPESPVQSTLKMPSSATELTFPSSISLSSTNSPRKPLHSLQSRNTSGSSVSLSNIKSPNQKRLNWAEMICYTIYDSPTGRLVIQELFEGMCLKFPEITDWASGKDWEARVKNRIKSTLSIKGNLFVKVPRPSRAGSKGSWWTLTPEAQEAFRQGCVSEAVRGSGSLNSPISTRSSTHGPNTPTTSRFNISSNNSSHDTGNARTRPSSFHGRTVQGSDLQGGWNRDYSDNRISSNNSMATPYWRSNLRPQARRLAPLDLNNAAMQELFGDTSSAIMTPTTPGSVFSPLSTQNFTPQSANFPFSMSDTFFPTNGVSATPDSFSPNATMADPVASNKQSINSVLGLDGNLSFTSTTTQELAPQPPISADIGQTDIPGNLGNMDPFQQRNVLMMLNATSSSSTPLNGEVQGDLNLSGLPTPATRAGPESQNSMFENMLQDSSQQMNFAPDMDTQIPNSGIMNQLTTYCLPDQVSLLAQINAVNAASSSNGNFSHQQLNSPANGVSDRQASSATWNF</sequence>
<keyword evidence="6" id="KW-1185">Reference proteome</keyword>
<evidence type="ECO:0000313" key="6">
    <source>
        <dbReference type="Proteomes" id="UP000186303"/>
    </source>
</evidence>
<feature type="region of interest" description="Disordered" evidence="3">
    <location>
        <begin position="570"/>
        <end position="598"/>
    </location>
</feature>
<name>A0A1M8A5T2_MALS4</name>
<feature type="region of interest" description="Disordered" evidence="3">
    <location>
        <begin position="248"/>
        <end position="311"/>
    </location>
</feature>
<dbReference type="InterPro" id="IPR036390">
    <property type="entry name" value="WH_DNA-bd_sf"/>
</dbReference>
<dbReference type="AlphaFoldDB" id="A0A1M8A5T2"/>
<protein>
    <recommendedName>
        <fullName evidence="4">Fork-head domain-containing protein</fullName>
    </recommendedName>
</protein>
<accession>A0A1M8A5T2</accession>
<dbReference type="VEuPathDB" id="FungiDB:MSYG_2099"/>
<gene>
    <name evidence="5" type="ORF">MSYG_2099</name>
</gene>
<proteinExistence type="predicted"/>
<feature type="compositionally biased region" description="Low complexity" evidence="3">
    <location>
        <begin position="109"/>
        <end position="118"/>
    </location>
</feature>
<feature type="DNA-binding region" description="Fork-head" evidence="2">
    <location>
        <begin position="146"/>
        <end position="247"/>
    </location>
</feature>